<dbReference type="EMBL" id="LLXH01002515">
    <property type="protein sequence ID" value="PKC55583.1"/>
    <property type="molecule type" value="Genomic_DNA"/>
</dbReference>
<comment type="caution">
    <text evidence="2">The sequence shown here is derived from an EMBL/GenBank/DDBJ whole genome shotgun (WGS) entry which is preliminary data.</text>
</comment>
<evidence type="ECO:0000256" key="1">
    <source>
        <dbReference type="SAM" id="Phobius"/>
    </source>
</evidence>
<accession>A0A2N0QWZ2</accession>
<keyword evidence="1" id="KW-1133">Transmembrane helix</keyword>
<keyword evidence="1" id="KW-0812">Transmembrane</keyword>
<dbReference type="SUPFAM" id="SSF81901">
    <property type="entry name" value="HCP-like"/>
    <property type="match status" value="1"/>
</dbReference>
<dbReference type="Gene3D" id="1.25.40.10">
    <property type="entry name" value="Tetratricopeptide repeat domain"/>
    <property type="match status" value="1"/>
</dbReference>
<evidence type="ECO:0000313" key="3">
    <source>
        <dbReference type="Proteomes" id="UP000232688"/>
    </source>
</evidence>
<feature type="transmembrane region" description="Helical" evidence="1">
    <location>
        <begin position="19"/>
        <end position="36"/>
    </location>
</feature>
<dbReference type="Proteomes" id="UP000232688">
    <property type="component" value="Unassembled WGS sequence"/>
</dbReference>
<sequence length="94" mass="10675">MGNTDGFFAVKTFNNNDKITLLMSFYIFIYLLKFFTDKITKKVVVHENVLRIYGITRSETDKAAENGDGKAMNGLAICYDNGKGTEKNLKKAFY</sequence>
<reference evidence="2 3" key="1">
    <citation type="submission" date="2017-10" db="EMBL/GenBank/DDBJ databases">
        <title>Extensive intraspecific genome diversity in a model arbuscular mycorrhizal fungus.</title>
        <authorList>
            <person name="Chen E.C.H."/>
            <person name="Morin E."/>
            <person name="Baudet D."/>
            <person name="Noel J."/>
            <person name="Ndikumana S."/>
            <person name="Charron P."/>
            <person name="St-Onge C."/>
            <person name="Giorgi J."/>
            <person name="Grigoriev I.V."/>
            <person name="Roux C."/>
            <person name="Martin F.M."/>
            <person name="Corradi N."/>
        </authorList>
    </citation>
    <scope>NUCLEOTIDE SEQUENCE [LARGE SCALE GENOMIC DNA]</scope>
    <source>
        <strain evidence="2 3">A1</strain>
    </source>
</reference>
<protein>
    <submittedName>
        <fullName evidence="2">Uncharacterized protein</fullName>
    </submittedName>
</protein>
<keyword evidence="1" id="KW-0472">Membrane</keyword>
<reference evidence="2 3" key="2">
    <citation type="submission" date="2017-10" db="EMBL/GenBank/DDBJ databases">
        <title>Genome analyses suggest a sexual origin of heterokaryosis in a supposedly ancient asexual fungus.</title>
        <authorList>
            <person name="Corradi N."/>
            <person name="Sedzielewska K."/>
            <person name="Noel J."/>
            <person name="Charron P."/>
            <person name="Farinelli L."/>
            <person name="Marton T."/>
            <person name="Kruger M."/>
            <person name="Pelin A."/>
            <person name="Brachmann A."/>
            <person name="Corradi N."/>
        </authorList>
    </citation>
    <scope>NUCLEOTIDE SEQUENCE [LARGE SCALE GENOMIC DNA]</scope>
    <source>
        <strain evidence="2 3">A1</strain>
    </source>
</reference>
<dbReference type="VEuPathDB" id="FungiDB:RhiirA1_475362"/>
<name>A0A2N0QWZ2_9GLOM</name>
<organism evidence="2 3">
    <name type="scientific">Rhizophagus irregularis</name>
    <dbReference type="NCBI Taxonomy" id="588596"/>
    <lineage>
        <taxon>Eukaryota</taxon>
        <taxon>Fungi</taxon>
        <taxon>Fungi incertae sedis</taxon>
        <taxon>Mucoromycota</taxon>
        <taxon>Glomeromycotina</taxon>
        <taxon>Glomeromycetes</taxon>
        <taxon>Glomerales</taxon>
        <taxon>Glomeraceae</taxon>
        <taxon>Rhizophagus</taxon>
    </lineage>
</organism>
<dbReference type="AlphaFoldDB" id="A0A2N0QWZ2"/>
<dbReference type="InterPro" id="IPR011990">
    <property type="entry name" value="TPR-like_helical_dom_sf"/>
</dbReference>
<gene>
    <name evidence="2" type="ORF">RhiirA1_475362</name>
</gene>
<evidence type="ECO:0000313" key="2">
    <source>
        <dbReference type="EMBL" id="PKC55583.1"/>
    </source>
</evidence>
<proteinExistence type="predicted"/>